<evidence type="ECO:0000313" key="10">
    <source>
        <dbReference type="EMBL" id="EGD81282.1"/>
    </source>
</evidence>
<dbReference type="Gene3D" id="3.20.20.10">
    <property type="entry name" value="Alanine racemase"/>
    <property type="match status" value="1"/>
</dbReference>
<dbReference type="eggNOG" id="KOG0622">
    <property type="taxonomic scope" value="Eukaryota"/>
</dbReference>
<dbReference type="Proteomes" id="UP000007799">
    <property type="component" value="Unassembled WGS sequence"/>
</dbReference>
<accession>F2UT23</accession>
<evidence type="ECO:0000256" key="4">
    <source>
        <dbReference type="ARBA" id="ARBA00023239"/>
    </source>
</evidence>
<evidence type="ECO:0000256" key="3">
    <source>
        <dbReference type="ARBA" id="ARBA00022898"/>
    </source>
</evidence>
<dbReference type="Pfam" id="PF00278">
    <property type="entry name" value="Orn_DAP_Arg_deC"/>
    <property type="match status" value="1"/>
</dbReference>
<evidence type="ECO:0000256" key="6">
    <source>
        <dbReference type="RuleBase" id="RU003737"/>
    </source>
</evidence>
<dbReference type="GO" id="GO:0004586">
    <property type="term" value="F:ornithine decarboxylase activity"/>
    <property type="evidence" value="ECO:0007669"/>
    <property type="project" value="TreeGrafter"/>
</dbReference>
<evidence type="ECO:0000256" key="1">
    <source>
        <dbReference type="ARBA" id="ARBA00001933"/>
    </source>
</evidence>
<organism evidence="11">
    <name type="scientific">Salpingoeca rosetta (strain ATCC 50818 / BSB-021)</name>
    <dbReference type="NCBI Taxonomy" id="946362"/>
    <lineage>
        <taxon>Eukaryota</taxon>
        <taxon>Choanoflagellata</taxon>
        <taxon>Craspedida</taxon>
        <taxon>Salpingoecidae</taxon>
        <taxon>Salpingoeca</taxon>
    </lineage>
</organism>
<keyword evidence="4" id="KW-0456">Lyase</keyword>
<dbReference type="PANTHER" id="PTHR11482:SF6">
    <property type="entry name" value="ORNITHINE DECARBOXYLASE 1-RELATED"/>
    <property type="match status" value="1"/>
</dbReference>
<proteinExistence type="inferred from homology"/>
<dbReference type="InterPro" id="IPR000183">
    <property type="entry name" value="Orn/DAP/Arg_de-COase"/>
</dbReference>
<dbReference type="RefSeq" id="XP_004987678.1">
    <property type="nucleotide sequence ID" value="XM_004987621.1"/>
</dbReference>
<dbReference type="AlphaFoldDB" id="F2UT23"/>
<dbReference type="FunFam" id="3.20.20.10:FF:000005">
    <property type="entry name" value="Ornithine decarboxylase"/>
    <property type="match status" value="1"/>
</dbReference>
<dbReference type="GO" id="GO:0033387">
    <property type="term" value="P:putrescine biosynthetic process from arginine, via ornithine"/>
    <property type="evidence" value="ECO:0007669"/>
    <property type="project" value="TreeGrafter"/>
</dbReference>
<name>F2UT23_SALR5</name>
<evidence type="ECO:0000256" key="2">
    <source>
        <dbReference type="ARBA" id="ARBA00008872"/>
    </source>
</evidence>
<dbReference type="InterPro" id="IPR022643">
    <property type="entry name" value="De-COase2_C"/>
</dbReference>
<reference evidence="10" key="1">
    <citation type="submission" date="2009-08" db="EMBL/GenBank/DDBJ databases">
        <title>Annotation of Salpingoeca rosetta.</title>
        <authorList>
            <consortium name="The Broad Institute Genome Sequencing Platform"/>
            <person name="Russ C."/>
            <person name="Cuomo C."/>
            <person name="Burger G."/>
            <person name="Gray M.W."/>
            <person name="Holland P.W.H."/>
            <person name="King N."/>
            <person name="Lang F.B.F."/>
            <person name="Roger A.J."/>
            <person name="Ruiz-Trillo I."/>
            <person name="Young S.K."/>
            <person name="Zeng Q."/>
            <person name="Gargeya S."/>
            <person name="Alvarado L."/>
            <person name="Berlin A."/>
            <person name="Chapman S.B."/>
            <person name="Chen Z."/>
            <person name="Freedman E."/>
            <person name="Gellesch M."/>
            <person name="Goldberg J."/>
            <person name="Griggs A."/>
            <person name="Gujja S."/>
            <person name="Heilman E."/>
            <person name="Heiman D."/>
            <person name="Howarth C."/>
            <person name="Mehta T."/>
            <person name="Neiman D."/>
            <person name="Pearson M."/>
            <person name="Roberts A."/>
            <person name="Saif S."/>
            <person name="Shea T."/>
            <person name="Shenoy N."/>
            <person name="Sisk P."/>
            <person name="Stolte C."/>
            <person name="Sykes S."/>
            <person name="White J."/>
            <person name="Yandava C."/>
            <person name="Haas B."/>
            <person name="Nusbaum C."/>
            <person name="Birren B."/>
        </authorList>
    </citation>
    <scope>NUCLEOTIDE SEQUENCE [LARGE SCALE GENOMIC DNA]</scope>
    <source>
        <strain evidence="10">ATCC 50818</strain>
    </source>
</reference>
<evidence type="ECO:0000256" key="7">
    <source>
        <dbReference type="SAM" id="MobiDB-lite"/>
    </source>
</evidence>
<dbReference type="Pfam" id="PF02784">
    <property type="entry name" value="Orn_Arg_deC_N"/>
    <property type="match status" value="1"/>
</dbReference>
<dbReference type="InterPro" id="IPR022644">
    <property type="entry name" value="De-COase2_N"/>
</dbReference>
<feature type="active site" description="Proton donor" evidence="5">
    <location>
        <position position="538"/>
    </location>
</feature>
<dbReference type="InterPro" id="IPR002433">
    <property type="entry name" value="Orn_de-COase"/>
</dbReference>
<evidence type="ECO:0000313" key="11">
    <source>
        <dbReference type="Proteomes" id="UP000007799"/>
    </source>
</evidence>
<keyword evidence="11" id="KW-1185">Reference proteome</keyword>
<feature type="compositionally biased region" description="Low complexity" evidence="7">
    <location>
        <begin position="445"/>
        <end position="457"/>
    </location>
</feature>
<evidence type="ECO:0000259" key="9">
    <source>
        <dbReference type="Pfam" id="PF02784"/>
    </source>
</evidence>
<dbReference type="InterPro" id="IPR009006">
    <property type="entry name" value="Ala_racemase/Decarboxylase_C"/>
</dbReference>
<feature type="domain" description="Orn/DAP/Arg decarboxylase 2 C-terminal" evidence="8">
    <location>
        <begin position="487"/>
        <end position="565"/>
    </location>
</feature>
<dbReference type="PRINTS" id="PR01179">
    <property type="entry name" value="ODADCRBXLASE"/>
</dbReference>
<dbReference type="GO" id="GO:0005737">
    <property type="term" value="C:cytoplasm"/>
    <property type="evidence" value="ECO:0007669"/>
    <property type="project" value="TreeGrafter"/>
</dbReference>
<dbReference type="OMA" id="TKPASHI"/>
<dbReference type="GeneID" id="16068190"/>
<dbReference type="PROSITE" id="PS00879">
    <property type="entry name" value="ODR_DC_2_2"/>
    <property type="match status" value="1"/>
</dbReference>
<dbReference type="InterPro" id="IPR022657">
    <property type="entry name" value="De-COase2_CS"/>
</dbReference>
<comment type="cofactor">
    <cofactor evidence="1 5">
        <name>pyridoxal 5'-phosphate</name>
        <dbReference type="ChEBI" id="CHEBI:597326"/>
    </cofactor>
</comment>
<feature type="region of interest" description="Disordered" evidence="7">
    <location>
        <begin position="299"/>
        <end position="483"/>
    </location>
</feature>
<dbReference type="EMBL" id="GL832997">
    <property type="protein sequence ID" value="EGD81282.1"/>
    <property type="molecule type" value="Genomic_DNA"/>
</dbReference>
<dbReference type="KEGG" id="sre:PTSG_11319"/>
<feature type="compositionally biased region" description="Low complexity" evidence="7">
    <location>
        <begin position="364"/>
        <end position="374"/>
    </location>
</feature>
<dbReference type="PRINTS" id="PR01182">
    <property type="entry name" value="ORNDCRBXLASE"/>
</dbReference>
<dbReference type="Gene3D" id="2.40.37.10">
    <property type="entry name" value="Lyase, Ornithine Decarboxylase, Chain A, domain 1"/>
    <property type="match status" value="2"/>
</dbReference>
<dbReference type="CDD" id="cd00622">
    <property type="entry name" value="PLPDE_III_ODC"/>
    <property type="match status" value="1"/>
</dbReference>
<comment type="similarity">
    <text evidence="2 6">Belongs to the Orn/Lys/Arg decarboxylase class-II family.</text>
</comment>
<dbReference type="OrthoDB" id="5034579at2759"/>
<dbReference type="SUPFAM" id="SSF50621">
    <property type="entry name" value="Alanine racemase C-terminal domain-like"/>
    <property type="match status" value="1"/>
</dbReference>
<feature type="compositionally biased region" description="Acidic residues" evidence="7">
    <location>
        <begin position="375"/>
        <end position="386"/>
    </location>
</feature>
<dbReference type="STRING" id="946362.F2UT23"/>
<feature type="modified residue" description="N6-(pyridoxal phosphate)lysine" evidence="5">
    <location>
        <position position="70"/>
    </location>
</feature>
<feature type="domain" description="Orn/DAP/Arg decarboxylase 2 N-terminal" evidence="9">
    <location>
        <begin position="47"/>
        <end position="283"/>
    </location>
</feature>
<dbReference type="SUPFAM" id="SSF51419">
    <property type="entry name" value="PLP-binding barrel"/>
    <property type="match status" value="1"/>
</dbReference>
<protein>
    <submittedName>
        <fullName evidence="10">Ornithine decarboxylase</fullName>
    </submittedName>
</protein>
<dbReference type="PANTHER" id="PTHR11482">
    <property type="entry name" value="ARGININE/DIAMINOPIMELATE/ORNITHINE DECARBOXYLASE"/>
    <property type="match status" value="1"/>
</dbReference>
<keyword evidence="3 5" id="KW-0663">Pyridoxal phosphate</keyword>
<gene>
    <name evidence="10" type="ORF">PTSG_11319</name>
</gene>
<evidence type="ECO:0000256" key="5">
    <source>
        <dbReference type="PIRSR" id="PIRSR600183-50"/>
    </source>
</evidence>
<feature type="compositionally biased region" description="Basic and acidic residues" evidence="7">
    <location>
        <begin position="417"/>
        <end position="430"/>
    </location>
</feature>
<dbReference type="InterPro" id="IPR029066">
    <property type="entry name" value="PLP-binding_barrel"/>
</dbReference>
<dbReference type="InParanoid" id="F2UT23"/>
<evidence type="ECO:0000259" key="8">
    <source>
        <dbReference type="Pfam" id="PF00278"/>
    </source>
</evidence>
<sequence length="648" mass="69778">MKFDHAGKVQQVHPVAGMNVAARKKACREIIEANRTCGEAFFLTDLHDIWCKHRTWQAMLPRIEPFYAIKCNSDPVILKALAALNLGFDCASAKEIQAMLDLGVAPDRIIFANPCKALSHLLYAKEKGVKLMTFDNENELLKCAEHFPSARLVLRVLADDSKAVCRLGLKYGARPSCTLRLLQLARTLHLNVVGVSFHVGSGSTDASAFADAVYRARAVFDQALSLGFRPTLLDVGGGFPGTTYTSAISFDAIASCLTRAVDECFPPSCGVRVIAEPGRFYVASACCLAVSVIGKRTPHEVAGDHNNNNRRAIDTTGNGHGSSARCHDVPAAAPRVVGGCDAGDDRADAAHATPRASGMRDMDSSATSSGSSSDSDGEDEGDEDDSVLLGATGRGTTRVECTRADGSDGTILAAKARPGERHNKGRERAVSMRAPRQESPPSPTTPSLSASTSCPASRPCSPTRHYQQHQVQEQEQQHDSLEHDQDKQSLMLYVNDGVYGSFNCILFDHAVVRGEVLLSRCDVQRAPPLTCSIWGPTCDSMDCIEKRASLPELEVGDWLFYPDMGAYTSCAASTFNGFDKPMQFYTFSADASFDATQHLPASFPSFVFPLLGDSGGHHAVNDHHRHHDSTAAAEMNDCRLAVAADISA</sequence>